<keyword evidence="2" id="KW-1185">Reference proteome</keyword>
<dbReference type="Proteomes" id="UP000094444">
    <property type="component" value="Unassembled WGS sequence"/>
</dbReference>
<dbReference type="AlphaFoldDB" id="A0A2P5HG98"/>
<organism evidence="1 2">
    <name type="scientific">Diaporthe helianthi</name>
    <dbReference type="NCBI Taxonomy" id="158607"/>
    <lineage>
        <taxon>Eukaryota</taxon>
        <taxon>Fungi</taxon>
        <taxon>Dikarya</taxon>
        <taxon>Ascomycota</taxon>
        <taxon>Pezizomycotina</taxon>
        <taxon>Sordariomycetes</taxon>
        <taxon>Sordariomycetidae</taxon>
        <taxon>Diaporthales</taxon>
        <taxon>Diaporthaceae</taxon>
        <taxon>Diaporthe</taxon>
    </lineage>
</organism>
<sequence>MEWLQEKLMFSPSNVTYDEGNWSGCRATADPKKNVKKERTDQGLCTECCPWISNEILGLHPYVKNVLIEKSLKHAVWNDDAERDQVMNVWRNEWFDFVKNAAQDPGFLDSPKPAACQWGHSCAAADKEVDPKPGCL</sequence>
<dbReference type="InParanoid" id="A0A2P5HG98"/>
<comment type="caution">
    <text evidence="1">The sequence shown here is derived from an EMBL/GenBank/DDBJ whole genome shotgun (WGS) entry which is preliminary data.</text>
</comment>
<accession>A0A2P5HG98</accession>
<protein>
    <submittedName>
        <fullName evidence="1">Uncharacterized protein</fullName>
    </submittedName>
</protein>
<evidence type="ECO:0000313" key="2">
    <source>
        <dbReference type="Proteomes" id="UP000094444"/>
    </source>
</evidence>
<name>A0A2P5HG98_DIAHE</name>
<proteinExistence type="predicted"/>
<gene>
    <name evidence="1" type="ORF">DHEL01_v212342</name>
</gene>
<reference evidence="1" key="1">
    <citation type="submission" date="2017-09" db="EMBL/GenBank/DDBJ databases">
        <title>Polyketide synthases of a Diaporthe helianthi virulent isolate.</title>
        <authorList>
            <person name="Baroncelli R."/>
        </authorList>
    </citation>
    <scope>NUCLEOTIDE SEQUENCE [LARGE SCALE GENOMIC DNA]</scope>
    <source>
        <strain evidence="1">7/96</strain>
    </source>
</reference>
<dbReference type="EMBL" id="MAVT02002472">
    <property type="protein sequence ID" value="POS69265.1"/>
    <property type="molecule type" value="Genomic_DNA"/>
</dbReference>
<evidence type="ECO:0000313" key="1">
    <source>
        <dbReference type="EMBL" id="POS69265.1"/>
    </source>
</evidence>